<dbReference type="RefSeq" id="WP_083069801.1">
    <property type="nucleotide sequence ID" value="NZ_CBCPHS010000002.1"/>
</dbReference>
<dbReference type="InterPro" id="IPR011527">
    <property type="entry name" value="ABC1_TM_dom"/>
</dbReference>
<keyword evidence="6 12" id="KW-0067">ATP-binding</keyword>
<dbReference type="SUPFAM" id="SSF90123">
    <property type="entry name" value="ABC transporter transmembrane region"/>
    <property type="match status" value="1"/>
</dbReference>
<feature type="transmembrane region" description="Helical" evidence="9">
    <location>
        <begin position="236"/>
        <end position="257"/>
    </location>
</feature>
<evidence type="ECO:0000256" key="1">
    <source>
        <dbReference type="ARBA" id="ARBA00004651"/>
    </source>
</evidence>
<gene>
    <name evidence="12" type="ORF">A6J77_008170</name>
</gene>
<dbReference type="GO" id="GO:0015421">
    <property type="term" value="F:ABC-type oligopeptide transporter activity"/>
    <property type="evidence" value="ECO:0007669"/>
    <property type="project" value="TreeGrafter"/>
</dbReference>
<dbReference type="GO" id="GO:0005524">
    <property type="term" value="F:ATP binding"/>
    <property type="evidence" value="ECO:0007669"/>
    <property type="project" value="UniProtKB-KW"/>
</dbReference>
<dbReference type="PROSITE" id="PS50893">
    <property type="entry name" value="ABC_TRANSPORTER_2"/>
    <property type="match status" value="1"/>
</dbReference>
<dbReference type="InterPro" id="IPR036640">
    <property type="entry name" value="ABC1_TM_sf"/>
</dbReference>
<evidence type="ECO:0000256" key="3">
    <source>
        <dbReference type="ARBA" id="ARBA00022475"/>
    </source>
</evidence>
<comment type="caution">
    <text evidence="12">The sequence shown here is derived from an EMBL/GenBank/DDBJ whole genome shotgun (WGS) entry which is preliminary data.</text>
</comment>
<evidence type="ECO:0000313" key="13">
    <source>
        <dbReference type="Proteomes" id="UP000192813"/>
    </source>
</evidence>
<feature type="transmembrane region" description="Helical" evidence="9">
    <location>
        <begin position="155"/>
        <end position="175"/>
    </location>
</feature>
<evidence type="ECO:0000256" key="4">
    <source>
        <dbReference type="ARBA" id="ARBA00022692"/>
    </source>
</evidence>
<proteinExistence type="predicted"/>
<evidence type="ECO:0000259" key="11">
    <source>
        <dbReference type="PROSITE" id="PS50929"/>
    </source>
</evidence>
<keyword evidence="8 9" id="KW-0472">Membrane</keyword>
<evidence type="ECO:0000256" key="8">
    <source>
        <dbReference type="ARBA" id="ARBA00023136"/>
    </source>
</evidence>
<name>A0A2J9PPC1_9LACT</name>
<evidence type="ECO:0000256" key="9">
    <source>
        <dbReference type="SAM" id="Phobius"/>
    </source>
</evidence>
<protein>
    <submittedName>
        <fullName evidence="12">Multidrug ABC transporter ATP-binding protein</fullName>
    </submittedName>
</protein>
<feature type="domain" description="ABC transmembrane type-1" evidence="11">
    <location>
        <begin position="14"/>
        <end position="296"/>
    </location>
</feature>
<dbReference type="GO" id="GO:0016887">
    <property type="term" value="F:ATP hydrolysis activity"/>
    <property type="evidence" value="ECO:0007669"/>
    <property type="project" value="InterPro"/>
</dbReference>
<keyword evidence="3" id="KW-1003">Cell membrane</keyword>
<sequence>MWRLIKRIPFWAMFGAIVFALTQAIGELLLPTQTARIIDEGVAAGDMQAIYRIGGQMILITILVIISAGISVYISARTSQNLGRKLRNEIYTKVLQFSKENMGTYGEASLITRSSNDIQQVEVTVMMIMRMVLLSPAMLLAAVVMAVLASPELSLVYAVSGPVLALLIFIILRIVSPYFKSMQNKVDDLNLIFREGLTGVRVVRAFNKSDFEVARFAEANKDYADTAIKAMFRMSFLMPIMTTILSLTNITLSWRGAHLVAAQNLSVGIILSFVNYSFIIMFSFMMLGMIFVILPRAQVSAQRINEILDTEIAIHSPENPVSIDRQAPGEVTFENVAFRFGNAEHNVVDGINFQVKPGQTLAIIGGTGSGKTTIANLLLRFSDVTKGAVKVNDTDVRDLSLNNLRDLVGYVPQKANLFSGTIRENLKYGNGDASDEELWYALRIAQSESFVRELPDGLDAHVAQGGNNFSGGQKQRLCIARAIVKQANIYLFDDSFSALDYTTDRNLRGALKEVTENAATIIIAQRVSTIRDADTIVVLDKGEISGIGSHDELMANDIYREIVESQIKGAN</sequence>
<dbReference type="GO" id="GO:0005886">
    <property type="term" value="C:plasma membrane"/>
    <property type="evidence" value="ECO:0007669"/>
    <property type="project" value="UniProtKB-SubCell"/>
</dbReference>
<evidence type="ECO:0000256" key="5">
    <source>
        <dbReference type="ARBA" id="ARBA00022741"/>
    </source>
</evidence>
<feature type="transmembrane region" description="Helical" evidence="9">
    <location>
        <begin position="131"/>
        <end position="149"/>
    </location>
</feature>
<organism evidence="12 13">
    <name type="scientific">Aerococcus viridans</name>
    <dbReference type="NCBI Taxonomy" id="1377"/>
    <lineage>
        <taxon>Bacteria</taxon>
        <taxon>Bacillati</taxon>
        <taxon>Bacillota</taxon>
        <taxon>Bacilli</taxon>
        <taxon>Lactobacillales</taxon>
        <taxon>Aerococcaceae</taxon>
        <taxon>Aerococcus</taxon>
    </lineage>
</organism>
<dbReference type="PROSITE" id="PS00211">
    <property type="entry name" value="ABC_TRANSPORTER_1"/>
    <property type="match status" value="1"/>
</dbReference>
<keyword evidence="7 9" id="KW-1133">Transmembrane helix</keyword>
<dbReference type="InterPro" id="IPR039421">
    <property type="entry name" value="Type_1_exporter"/>
</dbReference>
<dbReference type="InterPro" id="IPR003593">
    <property type="entry name" value="AAA+_ATPase"/>
</dbReference>
<keyword evidence="2" id="KW-0813">Transport</keyword>
<dbReference type="PROSITE" id="PS50929">
    <property type="entry name" value="ABC_TM1F"/>
    <property type="match status" value="1"/>
</dbReference>
<dbReference type="CDD" id="cd18548">
    <property type="entry name" value="ABC_6TM_Tm287_like"/>
    <property type="match status" value="1"/>
</dbReference>
<dbReference type="InterPro" id="IPR003439">
    <property type="entry name" value="ABC_transporter-like_ATP-bd"/>
</dbReference>
<dbReference type="Pfam" id="PF00005">
    <property type="entry name" value="ABC_tran"/>
    <property type="match status" value="1"/>
</dbReference>
<feature type="transmembrane region" description="Helical" evidence="9">
    <location>
        <begin position="269"/>
        <end position="294"/>
    </location>
</feature>
<dbReference type="Pfam" id="PF00664">
    <property type="entry name" value="ABC_membrane"/>
    <property type="match status" value="1"/>
</dbReference>
<dbReference type="Gene3D" id="3.40.50.300">
    <property type="entry name" value="P-loop containing nucleotide triphosphate hydrolases"/>
    <property type="match status" value="1"/>
</dbReference>
<evidence type="ECO:0000259" key="10">
    <source>
        <dbReference type="PROSITE" id="PS50893"/>
    </source>
</evidence>
<comment type="subcellular location">
    <subcellularLocation>
        <location evidence="1">Cell membrane</location>
        <topology evidence="1">Multi-pass membrane protein</topology>
    </subcellularLocation>
</comment>
<dbReference type="Proteomes" id="UP000192813">
    <property type="component" value="Unassembled WGS sequence"/>
</dbReference>
<evidence type="ECO:0000256" key="6">
    <source>
        <dbReference type="ARBA" id="ARBA00022840"/>
    </source>
</evidence>
<dbReference type="AlphaFoldDB" id="A0A2J9PPC1"/>
<dbReference type="PANTHER" id="PTHR43394">
    <property type="entry name" value="ATP-DEPENDENT PERMEASE MDL1, MITOCHONDRIAL"/>
    <property type="match status" value="1"/>
</dbReference>
<dbReference type="InterPro" id="IPR017871">
    <property type="entry name" value="ABC_transporter-like_CS"/>
</dbReference>
<keyword evidence="4 9" id="KW-0812">Transmembrane</keyword>
<dbReference type="Gene3D" id="1.20.1560.10">
    <property type="entry name" value="ABC transporter type 1, transmembrane domain"/>
    <property type="match status" value="1"/>
</dbReference>
<reference evidence="13" key="1">
    <citation type="submission" date="2017-12" db="EMBL/GenBank/DDBJ databases">
        <title>FDA dAtabase for Regulatory Grade micrObial Sequences (FDA-ARGOS): Supporting development and validation of Infectious Disease Dx tests.</title>
        <authorList>
            <person name="Hoffmann M."/>
            <person name="Allard M."/>
            <person name="Evans P."/>
            <person name="Brown E."/>
            <person name="Tallon L."/>
            <person name="Sadzewicz L."/>
            <person name="Sengamalay N."/>
            <person name="Ott S."/>
            <person name="Godinez A."/>
            <person name="Nagaraj S."/>
            <person name="Vavikolanu K."/>
            <person name="Aluvathingal J."/>
            <person name="Nadendla S."/>
            <person name="Sichtig H."/>
        </authorList>
    </citation>
    <scope>NUCLEOTIDE SEQUENCE [LARGE SCALE GENOMIC DNA]</scope>
    <source>
        <strain evidence="13">FDAARGOS_249</strain>
    </source>
</reference>
<feature type="domain" description="ABC transporter" evidence="10">
    <location>
        <begin position="331"/>
        <end position="566"/>
    </location>
</feature>
<dbReference type="SMART" id="SM00382">
    <property type="entry name" value="AAA"/>
    <property type="match status" value="1"/>
</dbReference>
<dbReference type="SUPFAM" id="SSF52540">
    <property type="entry name" value="P-loop containing nucleoside triphosphate hydrolases"/>
    <property type="match status" value="1"/>
</dbReference>
<dbReference type="PANTHER" id="PTHR43394:SF1">
    <property type="entry name" value="ATP-BINDING CASSETTE SUB-FAMILY B MEMBER 10, MITOCHONDRIAL"/>
    <property type="match status" value="1"/>
</dbReference>
<evidence type="ECO:0000256" key="7">
    <source>
        <dbReference type="ARBA" id="ARBA00022989"/>
    </source>
</evidence>
<dbReference type="EMBL" id="NBTM02000001">
    <property type="protein sequence ID" value="PNL92204.1"/>
    <property type="molecule type" value="Genomic_DNA"/>
</dbReference>
<dbReference type="FunFam" id="3.40.50.300:FF:000854">
    <property type="entry name" value="Multidrug ABC transporter ATP-binding protein"/>
    <property type="match status" value="1"/>
</dbReference>
<evidence type="ECO:0000256" key="2">
    <source>
        <dbReference type="ARBA" id="ARBA00022448"/>
    </source>
</evidence>
<feature type="transmembrane region" description="Helical" evidence="9">
    <location>
        <begin position="50"/>
        <end position="76"/>
    </location>
</feature>
<evidence type="ECO:0000313" key="12">
    <source>
        <dbReference type="EMBL" id="PNL92204.1"/>
    </source>
</evidence>
<accession>A0A2J9PPC1</accession>
<keyword evidence="5" id="KW-0547">Nucleotide-binding</keyword>
<dbReference type="InterPro" id="IPR027417">
    <property type="entry name" value="P-loop_NTPase"/>
</dbReference>